<dbReference type="AlphaFoldDB" id="A0A1I4V4G4"/>
<feature type="compositionally biased region" description="Low complexity" evidence="1">
    <location>
        <begin position="465"/>
        <end position="478"/>
    </location>
</feature>
<dbReference type="Gene3D" id="3.10.105.10">
    <property type="entry name" value="Dipeptide-binding Protein, Domain 3"/>
    <property type="match status" value="1"/>
</dbReference>
<feature type="region of interest" description="Disordered" evidence="1">
    <location>
        <begin position="451"/>
        <end position="508"/>
    </location>
</feature>
<evidence type="ECO:0000256" key="1">
    <source>
        <dbReference type="SAM" id="MobiDB-lite"/>
    </source>
</evidence>
<dbReference type="InterPro" id="IPR039424">
    <property type="entry name" value="SBP_5"/>
</dbReference>
<feature type="region of interest" description="Disordered" evidence="1">
    <location>
        <begin position="596"/>
        <end position="639"/>
    </location>
</feature>
<dbReference type="Gene3D" id="3.40.190.10">
    <property type="entry name" value="Periplasmic binding protein-like II"/>
    <property type="match status" value="1"/>
</dbReference>
<keyword evidence="2" id="KW-0732">Signal</keyword>
<feature type="region of interest" description="Disordered" evidence="1">
    <location>
        <begin position="298"/>
        <end position="327"/>
    </location>
</feature>
<evidence type="ECO:0000313" key="4">
    <source>
        <dbReference type="EMBL" id="SFM95880.1"/>
    </source>
</evidence>
<dbReference type="STRING" id="260086.SAMN05216207_1005159"/>
<keyword evidence="5" id="KW-1185">Reference proteome</keyword>
<dbReference type="GO" id="GO:0015833">
    <property type="term" value="P:peptide transport"/>
    <property type="evidence" value="ECO:0007669"/>
    <property type="project" value="TreeGrafter"/>
</dbReference>
<sequence>MRPGAGRRGGDGDTAGVTARRPFRALPALLLAGLLALTACSADPQPAPPPDPAPPTEAATTPTRVVAGVDDLGPGFNPHLRSDQSTVTTAIAAMALPSVFRPDAEGVLQLDRTVATDAKVTSQEPFTVSYELDVEAGWSTGAPIAAEDFVYLWQQMRSQPNTIGSAGYREITDVRSRAAGKAVDVVFDEPYPHWKELFTNLLPAHLLKDAPGGWTAPFRGGVPASGGPFRLMQVDRLRGEVLLVRNDPYWDTPAVVDEVILRRIPPNTLPTALESQGIDLALPDARPAVTQALDVLAGSPKPPTVQSGPRPSVQQLSFRTQDGPLADPRVREGVAASLDRDAIRERVSPDSTAVDAFGLAPSDAGYAPTAPDGAPGRPDRAGAEAALTEAGYVRGADGRWSLGGRPLNVVIGAGTERSEDVEIARVVAEQLTAAGIGATVVAPATPDLLTSASVAPTTPTPTSTPAPGAGAAPGGDAPQPTPEQPTPQESTPTTSATPTTTPGDGGSVAVDVLVAPRSAYGAIGPRLVSDYGCPPDDVPDDLPGTSCFPALQPLLDQLLTGPADPAVVAEAERVLWRQLPALPLYQNRGLVISNPQTDASTRVTPGPIATGPMTGAKTWGEPEGSSEAVSTNEAGEPEN</sequence>
<feature type="signal peptide" evidence="2">
    <location>
        <begin position="1"/>
        <end position="41"/>
    </location>
</feature>
<dbReference type="PANTHER" id="PTHR30290:SF65">
    <property type="entry name" value="MONOACYL PHOSPHATIDYLINOSITOL TETRAMANNOSIDE-BINDING PROTEIN LPQW-RELATED"/>
    <property type="match status" value="1"/>
</dbReference>
<protein>
    <submittedName>
        <fullName evidence="4">ABC-type transport system, substrate-binding protein</fullName>
    </submittedName>
</protein>
<dbReference type="Proteomes" id="UP000199614">
    <property type="component" value="Unassembled WGS sequence"/>
</dbReference>
<name>A0A1I4V4G4_PSUAM</name>
<dbReference type="InterPro" id="IPR000914">
    <property type="entry name" value="SBP_5_dom"/>
</dbReference>
<dbReference type="PANTHER" id="PTHR30290">
    <property type="entry name" value="PERIPLASMIC BINDING COMPONENT OF ABC TRANSPORTER"/>
    <property type="match status" value="1"/>
</dbReference>
<dbReference type="SUPFAM" id="SSF53850">
    <property type="entry name" value="Periplasmic binding protein-like II"/>
    <property type="match status" value="1"/>
</dbReference>
<proteinExistence type="predicted"/>
<dbReference type="EMBL" id="FOUY01000005">
    <property type="protein sequence ID" value="SFM95880.1"/>
    <property type="molecule type" value="Genomic_DNA"/>
</dbReference>
<feature type="domain" description="Solute-binding protein family 5" evidence="3">
    <location>
        <begin position="115"/>
        <end position="441"/>
    </location>
</feature>
<dbReference type="GO" id="GO:1904680">
    <property type="term" value="F:peptide transmembrane transporter activity"/>
    <property type="evidence" value="ECO:0007669"/>
    <property type="project" value="TreeGrafter"/>
</dbReference>
<feature type="chain" id="PRO_5038468541" evidence="2">
    <location>
        <begin position="42"/>
        <end position="639"/>
    </location>
</feature>
<dbReference type="Gene3D" id="3.90.76.10">
    <property type="entry name" value="Dipeptide-binding Protein, Domain 1"/>
    <property type="match status" value="1"/>
</dbReference>
<feature type="region of interest" description="Disordered" evidence="1">
    <location>
        <begin position="354"/>
        <end position="381"/>
    </location>
</feature>
<evidence type="ECO:0000259" key="3">
    <source>
        <dbReference type="Pfam" id="PF00496"/>
    </source>
</evidence>
<evidence type="ECO:0000256" key="2">
    <source>
        <dbReference type="SAM" id="SignalP"/>
    </source>
</evidence>
<dbReference type="CDD" id="cd08501">
    <property type="entry name" value="PBP2_Lpqw"/>
    <property type="match status" value="1"/>
</dbReference>
<feature type="compositionally biased region" description="Polar residues" evidence="1">
    <location>
        <begin position="304"/>
        <end position="320"/>
    </location>
</feature>
<evidence type="ECO:0000313" key="5">
    <source>
        <dbReference type="Proteomes" id="UP000199614"/>
    </source>
</evidence>
<organism evidence="4 5">
    <name type="scientific">Pseudonocardia ammonioxydans</name>
    <dbReference type="NCBI Taxonomy" id="260086"/>
    <lineage>
        <taxon>Bacteria</taxon>
        <taxon>Bacillati</taxon>
        <taxon>Actinomycetota</taxon>
        <taxon>Actinomycetes</taxon>
        <taxon>Pseudonocardiales</taxon>
        <taxon>Pseudonocardiaceae</taxon>
        <taxon>Pseudonocardia</taxon>
    </lineage>
</organism>
<feature type="compositionally biased region" description="Low complexity" evidence="1">
    <location>
        <begin position="486"/>
        <end position="502"/>
    </location>
</feature>
<dbReference type="Pfam" id="PF00496">
    <property type="entry name" value="SBP_bac_5"/>
    <property type="match status" value="1"/>
</dbReference>
<accession>A0A1I4V4G4</accession>
<gene>
    <name evidence="4" type="ORF">SAMN05216207_1005159</name>
</gene>
<reference evidence="4 5" key="1">
    <citation type="submission" date="2016-10" db="EMBL/GenBank/DDBJ databases">
        <authorList>
            <person name="de Groot N.N."/>
        </authorList>
    </citation>
    <scope>NUCLEOTIDE SEQUENCE [LARGE SCALE GENOMIC DNA]</scope>
    <source>
        <strain evidence="4 5">CGMCC 4.1877</strain>
    </source>
</reference>